<protein>
    <submittedName>
        <fullName evidence="1">Uncharacterized protein</fullName>
    </submittedName>
</protein>
<dbReference type="OrthoDB" id="8060926at2759"/>
<organism evidence="1 2">
    <name type="scientific">Psylliodes chrysocephalus</name>
    <dbReference type="NCBI Taxonomy" id="3402493"/>
    <lineage>
        <taxon>Eukaryota</taxon>
        <taxon>Metazoa</taxon>
        <taxon>Ecdysozoa</taxon>
        <taxon>Arthropoda</taxon>
        <taxon>Hexapoda</taxon>
        <taxon>Insecta</taxon>
        <taxon>Pterygota</taxon>
        <taxon>Neoptera</taxon>
        <taxon>Endopterygota</taxon>
        <taxon>Coleoptera</taxon>
        <taxon>Polyphaga</taxon>
        <taxon>Cucujiformia</taxon>
        <taxon>Chrysomeloidea</taxon>
        <taxon>Chrysomelidae</taxon>
        <taxon>Galerucinae</taxon>
        <taxon>Alticini</taxon>
        <taxon>Psylliodes</taxon>
    </lineage>
</organism>
<keyword evidence="2" id="KW-1185">Reference proteome</keyword>
<reference evidence="1" key="1">
    <citation type="submission" date="2022-01" db="EMBL/GenBank/DDBJ databases">
        <authorList>
            <person name="King R."/>
        </authorList>
    </citation>
    <scope>NUCLEOTIDE SEQUENCE</scope>
</reference>
<dbReference type="AlphaFoldDB" id="A0A9P0CWY6"/>
<gene>
    <name evidence="1" type="ORF">PSYICH_LOCUS8036</name>
</gene>
<sequence length="466" mass="53352">MSSEIAEKCQQDHIIVTYDLAIMAMQIQENEKPKFDNIFVNLGAFHMQIAFFKAVGKYVDSCGLVEALVQAEVLASGSMNSFLESKHFNRCKRLHPLTAAALQKLHFEKYLSTSNVSLEMLDDLLRTVIVNAPTFNLNDPIELPDTLNRIINGYQEFSQQTLKGEKEKTAQYYYQYCEFIQRFSRSIRTSNFELYIDFIFNIIDLFFGLNQPNYARWSLLYLSNLIRQHTANSSLIAEFHRGAFGIRRTQANFSRSPVDLTLEQTINADANNELTNNLAVESISARQRWALSHSMRTKILTAVKENIGLSKKDDTSHSLQKSKINKDNKNLQSIIQAIKNTMNPFDDNVDKNILFNISTDKAASENVAKFLLNIKTEGHEQKLNFISECNSDSSSFEKPIKRNNILNFASEFATKVLMNKNKTKTVILKMERDIFGRLLAVSIKKNKYRSLLNFSFSTDATCSFFM</sequence>
<dbReference type="PANTHER" id="PTHR47018:SF3">
    <property type="entry name" value="MYCBP-ASSOCIATED PROTEIN"/>
    <property type="match status" value="1"/>
</dbReference>
<dbReference type="PANTHER" id="PTHR47018">
    <property type="entry name" value="CXC DOMAIN-CONTAINING PROTEIN-RELATED"/>
    <property type="match status" value="1"/>
</dbReference>
<name>A0A9P0CWY6_9CUCU</name>
<evidence type="ECO:0000313" key="1">
    <source>
        <dbReference type="EMBL" id="CAH1107365.1"/>
    </source>
</evidence>
<dbReference type="EMBL" id="OV651833">
    <property type="protein sequence ID" value="CAH1107365.1"/>
    <property type="molecule type" value="Genomic_DNA"/>
</dbReference>
<accession>A0A9P0CWY6</accession>
<proteinExistence type="predicted"/>
<evidence type="ECO:0000313" key="2">
    <source>
        <dbReference type="Proteomes" id="UP001153636"/>
    </source>
</evidence>
<dbReference type="Proteomes" id="UP001153636">
    <property type="component" value="Chromosome 21"/>
</dbReference>